<comment type="caution">
    <text evidence="1">The sequence shown here is derived from an EMBL/GenBank/DDBJ whole genome shotgun (WGS) entry which is preliminary data.</text>
</comment>
<gene>
    <name evidence="1" type="primary">AVEN_73349_1</name>
    <name evidence="1" type="ORF">TNCV_3296641</name>
</gene>
<accession>A0A8X6T2W7</accession>
<sequence length="181" mass="20911">MAQEMCLVPKGLISRYFAETKPKVRIENNISSLLHEKETPYDIKAKLLSDLIPKYQRVMQPPSPPKPFKIPPELLTERELPLTNIPEVPLRINIMAKYIGYAIPKSGKKYILPILETLKDANYTFNDKNGFEVDEPEYRSNVVDLFSYMMKNDQRVLTPSTGFAKFYAAFTSCEYSFGMDW</sequence>
<evidence type="ECO:0000313" key="1">
    <source>
        <dbReference type="EMBL" id="GFY22020.1"/>
    </source>
</evidence>
<proteinExistence type="predicted"/>
<name>A0A8X6T2W7_TRICX</name>
<protein>
    <submittedName>
        <fullName evidence="1">Uncharacterized protein</fullName>
    </submittedName>
</protein>
<evidence type="ECO:0000313" key="2">
    <source>
        <dbReference type="Proteomes" id="UP000887159"/>
    </source>
</evidence>
<keyword evidence="2" id="KW-1185">Reference proteome</keyword>
<organism evidence="1 2">
    <name type="scientific">Trichonephila clavipes</name>
    <name type="common">Golden silk orbweaver</name>
    <name type="synonym">Nephila clavipes</name>
    <dbReference type="NCBI Taxonomy" id="2585209"/>
    <lineage>
        <taxon>Eukaryota</taxon>
        <taxon>Metazoa</taxon>
        <taxon>Ecdysozoa</taxon>
        <taxon>Arthropoda</taxon>
        <taxon>Chelicerata</taxon>
        <taxon>Arachnida</taxon>
        <taxon>Araneae</taxon>
        <taxon>Araneomorphae</taxon>
        <taxon>Entelegynae</taxon>
        <taxon>Araneoidea</taxon>
        <taxon>Nephilidae</taxon>
        <taxon>Trichonephila</taxon>
    </lineage>
</organism>
<dbReference type="Proteomes" id="UP000887159">
    <property type="component" value="Unassembled WGS sequence"/>
</dbReference>
<reference evidence="1" key="1">
    <citation type="submission" date="2020-08" db="EMBL/GenBank/DDBJ databases">
        <title>Multicomponent nature underlies the extraordinary mechanical properties of spider dragline silk.</title>
        <authorList>
            <person name="Kono N."/>
            <person name="Nakamura H."/>
            <person name="Mori M."/>
            <person name="Yoshida Y."/>
            <person name="Ohtoshi R."/>
            <person name="Malay A.D."/>
            <person name="Moran D.A.P."/>
            <person name="Tomita M."/>
            <person name="Numata K."/>
            <person name="Arakawa K."/>
        </authorList>
    </citation>
    <scope>NUCLEOTIDE SEQUENCE</scope>
</reference>
<dbReference type="EMBL" id="BMAU01021359">
    <property type="protein sequence ID" value="GFY22020.1"/>
    <property type="molecule type" value="Genomic_DNA"/>
</dbReference>
<dbReference type="AlphaFoldDB" id="A0A8X6T2W7"/>